<reference evidence="2 3" key="1">
    <citation type="submission" date="2021-07" db="EMBL/GenBank/DDBJ databases">
        <title>Actinomadura sp. PM05-2 isolated from lichen.</title>
        <authorList>
            <person name="Somphong A."/>
            <person name="Phongsopitanun W."/>
            <person name="Tanasupawat S."/>
            <person name="Peongsungnone V."/>
        </authorList>
    </citation>
    <scope>NUCLEOTIDE SEQUENCE [LARGE SCALE GENOMIC DNA]</scope>
    <source>
        <strain evidence="2 3">PM05-2</strain>
    </source>
</reference>
<dbReference type="EMBL" id="JAIBOA010000008">
    <property type="protein sequence ID" value="MBW8483637.1"/>
    <property type="molecule type" value="Genomic_DNA"/>
</dbReference>
<keyword evidence="1" id="KW-0472">Membrane</keyword>
<comment type="caution">
    <text evidence="2">The sequence shown here is derived from an EMBL/GenBank/DDBJ whole genome shotgun (WGS) entry which is preliminary data.</text>
</comment>
<evidence type="ECO:0000256" key="1">
    <source>
        <dbReference type="SAM" id="Phobius"/>
    </source>
</evidence>
<keyword evidence="1" id="KW-1133">Transmembrane helix</keyword>
<keyword evidence="1" id="KW-0812">Transmembrane</keyword>
<feature type="transmembrane region" description="Helical" evidence="1">
    <location>
        <begin position="20"/>
        <end position="37"/>
    </location>
</feature>
<feature type="transmembrane region" description="Helical" evidence="1">
    <location>
        <begin position="43"/>
        <end position="60"/>
    </location>
</feature>
<organism evidence="2 3">
    <name type="scientific">Actinomadura parmotrematis</name>
    <dbReference type="NCBI Taxonomy" id="2864039"/>
    <lineage>
        <taxon>Bacteria</taxon>
        <taxon>Bacillati</taxon>
        <taxon>Actinomycetota</taxon>
        <taxon>Actinomycetes</taxon>
        <taxon>Streptosporangiales</taxon>
        <taxon>Thermomonosporaceae</taxon>
        <taxon>Actinomadura</taxon>
    </lineage>
</organism>
<name>A0ABS7FTD6_9ACTN</name>
<gene>
    <name evidence="2" type="ORF">K1Y72_14720</name>
</gene>
<sequence length="62" mass="6326">MRARHDREEPDAAPRPLISTRALVILVAAGGAAGFAALVPDTAVPIGVGVGVLTLLAQIVRD</sequence>
<protein>
    <submittedName>
        <fullName evidence="2">Uncharacterized protein</fullName>
    </submittedName>
</protein>
<accession>A0ABS7FTD6</accession>
<evidence type="ECO:0000313" key="3">
    <source>
        <dbReference type="Proteomes" id="UP000774570"/>
    </source>
</evidence>
<dbReference type="Proteomes" id="UP000774570">
    <property type="component" value="Unassembled WGS sequence"/>
</dbReference>
<keyword evidence="3" id="KW-1185">Reference proteome</keyword>
<proteinExistence type="predicted"/>
<dbReference type="RefSeq" id="WP_220166861.1">
    <property type="nucleotide sequence ID" value="NZ_JAIBOA010000008.1"/>
</dbReference>
<evidence type="ECO:0000313" key="2">
    <source>
        <dbReference type="EMBL" id="MBW8483637.1"/>
    </source>
</evidence>